<evidence type="ECO:0000313" key="2">
    <source>
        <dbReference type="Proteomes" id="UP001176883"/>
    </source>
</evidence>
<dbReference type="Proteomes" id="UP001176883">
    <property type="component" value="Unassembled WGS sequence"/>
</dbReference>
<evidence type="ECO:0000313" key="1">
    <source>
        <dbReference type="EMBL" id="MDO5969158.1"/>
    </source>
</evidence>
<reference evidence="1" key="1">
    <citation type="submission" date="2023-07" db="EMBL/GenBank/DDBJ databases">
        <title>Two novel species in the genus Flavivirga.</title>
        <authorList>
            <person name="Kwon K."/>
        </authorList>
    </citation>
    <scope>NUCLEOTIDE SEQUENCE</scope>
    <source>
        <strain evidence="1">KCTC 52353</strain>
    </source>
</reference>
<sequence>MTTKKPSYIFVKVICEKKDCNETYSVLISSEFTVVNRPVGGIEDLSKQKEVTKTNIIDDSIDIKCSCGHSQKVDLKRIT</sequence>
<dbReference type="RefSeq" id="WP_303276843.1">
    <property type="nucleotide sequence ID" value="NZ_JAUOEK010000066.1"/>
</dbReference>
<name>A0ABT8W7T4_9FLAO</name>
<proteinExistence type="predicted"/>
<protein>
    <submittedName>
        <fullName evidence="1">Uncharacterized protein</fullName>
    </submittedName>
</protein>
<dbReference type="EMBL" id="JAUOEK010000066">
    <property type="protein sequence ID" value="MDO5969158.1"/>
    <property type="molecule type" value="Genomic_DNA"/>
</dbReference>
<keyword evidence="2" id="KW-1185">Reference proteome</keyword>
<comment type="caution">
    <text evidence="1">The sequence shown here is derived from an EMBL/GenBank/DDBJ whole genome shotgun (WGS) entry which is preliminary data.</text>
</comment>
<gene>
    <name evidence="1" type="ORF">Q4Q35_04995</name>
</gene>
<organism evidence="1 2">
    <name type="scientific">Flavivirga aquimarina</name>
    <dbReference type="NCBI Taxonomy" id="2027862"/>
    <lineage>
        <taxon>Bacteria</taxon>
        <taxon>Pseudomonadati</taxon>
        <taxon>Bacteroidota</taxon>
        <taxon>Flavobacteriia</taxon>
        <taxon>Flavobacteriales</taxon>
        <taxon>Flavobacteriaceae</taxon>
        <taxon>Flavivirga</taxon>
    </lineage>
</organism>
<accession>A0ABT8W7T4</accession>